<sequence>MKNWKSSAVYLVLLGILCSFLSIFGVAVWLIIAVARVLYVRYKNRKTEASESAPEEAEKTCELCDIPTDTLIPVVTTVHGKTKTLHVCEECYHANVFRAPGEEDAPSKAENRKHLLHETPIGRDARIALLTKRRSSGKPLQEDLFLEDIEDAKTIRKICNIWDSYEFEEEYPEIDAILARLKKEDNCGRLSLQDTIKLKEEFQALFHGEDIFTEPEETANSSDLPEQNTPQEAESPVQLEQVEESEIQEPKELPGHLLYCQRCKRLYSGDRCTDCNKEDGRTPEPEDLCFLIDLYELQSNMLEDALRQKNIPFLKEQISGIGDVAREVRPMYGIFRFYTLYKHFADALTVLDNLPVSNQPEEE</sequence>
<evidence type="ECO:0000313" key="2">
    <source>
        <dbReference type="Proteomes" id="UP000682782"/>
    </source>
</evidence>
<name>A0AC61MYZ3_9FIRM</name>
<proteinExistence type="predicted"/>
<dbReference type="Proteomes" id="UP000682782">
    <property type="component" value="Chromosome"/>
</dbReference>
<organism evidence="1 2">
    <name type="scientific">Aristaeella hokkaidonensis</name>
    <dbReference type="NCBI Taxonomy" id="3046382"/>
    <lineage>
        <taxon>Bacteria</taxon>
        <taxon>Bacillati</taxon>
        <taxon>Bacillota</taxon>
        <taxon>Clostridia</taxon>
        <taxon>Eubacteriales</taxon>
        <taxon>Aristaeellaceae</taxon>
        <taxon>Aristaeella</taxon>
    </lineage>
</organism>
<evidence type="ECO:0000313" key="1">
    <source>
        <dbReference type="EMBL" id="QUC68425.1"/>
    </source>
</evidence>
<reference evidence="1" key="1">
    <citation type="submission" date="2021-01" db="EMBL/GenBank/DDBJ databases">
        <title>Complete genome sequence of Clostridiales bacterium R-7.</title>
        <authorList>
            <person name="Mahoney-Kurpe S.C."/>
            <person name="Palevich N."/>
            <person name="Koike S."/>
            <person name="Moon C.D."/>
            <person name="Attwood G.T."/>
        </authorList>
    </citation>
    <scope>NUCLEOTIDE SEQUENCE</scope>
    <source>
        <strain evidence="1">R-7</strain>
    </source>
</reference>
<dbReference type="EMBL" id="CP068393">
    <property type="protein sequence ID" value="QUC68425.1"/>
    <property type="molecule type" value="Genomic_DNA"/>
</dbReference>
<protein>
    <submittedName>
        <fullName evidence="1">Uncharacterized protein</fullName>
    </submittedName>
</protein>
<accession>A0AC61MYZ3</accession>
<gene>
    <name evidence="1" type="ORF">JYE49_06965</name>
</gene>
<keyword evidence="2" id="KW-1185">Reference proteome</keyword>